<feature type="non-terminal residue" evidence="2">
    <location>
        <position position="1"/>
    </location>
</feature>
<feature type="region of interest" description="Disordered" evidence="1">
    <location>
        <begin position="1"/>
        <end position="68"/>
    </location>
</feature>
<protein>
    <submittedName>
        <fullName evidence="2">LON peptidase N-terminal domain and RING finger protein 3</fullName>
    </submittedName>
</protein>
<dbReference type="EMBL" id="GDJX01021931">
    <property type="protein sequence ID" value="JAT46005.1"/>
    <property type="molecule type" value="Transcribed_RNA"/>
</dbReference>
<organism evidence="2">
    <name type="scientific">Anthurium amnicola</name>
    <dbReference type="NCBI Taxonomy" id="1678845"/>
    <lineage>
        <taxon>Eukaryota</taxon>
        <taxon>Viridiplantae</taxon>
        <taxon>Streptophyta</taxon>
        <taxon>Embryophyta</taxon>
        <taxon>Tracheophyta</taxon>
        <taxon>Spermatophyta</taxon>
        <taxon>Magnoliopsida</taxon>
        <taxon>Liliopsida</taxon>
        <taxon>Araceae</taxon>
        <taxon>Pothoideae</taxon>
        <taxon>Potheae</taxon>
        <taxon>Anthurium</taxon>
    </lineage>
</organism>
<evidence type="ECO:0000313" key="2">
    <source>
        <dbReference type="EMBL" id="JAT46005.1"/>
    </source>
</evidence>
<evidence type="ECO:0000256" key="1">
    <source>
        <dbReference type="SAM" id="MobiDB-lite"/>
    </source>
</evidence>
<sequence length="198" mass="21236">RERERERAHWSKEHGDDGGGLRRFLQEARGGSIQMGDPARGPQATPKGQPFLGPAEAPPSSVPGAVPRPLRPLRVGLARQAPGLPREEHLPFSLPLRLPLPFAALEAPLPTRRLCRRGVAGMLLPGRLTPQAQGREEGEGLFGAQPVVLRLLLALRQVLPSGRRGGFGRPLAVLSGGGRTVDVSGRIPSSGYVMLYII</sequence>
<proteinExistence type="predicted"/>
<accession>A0A1D1XUE9</accession>
<feature type="compositionally biased region" description="Basic and acidic residues" evidence="1">
    <location>
        <begin position="1"/>
        <end position="26"/>
    </location>
</feature>
<dbReference type="AlphaFoldDB" id="A0A1D1XUE9"/>
<reference evidence="2" key="1">
    <citation type="submission" date="2015-07" db="EMBL/GenBank/DDBJ databases">
        <title>Transcriptome Assembly of Anthurium amnicola.</title>
        <authorList>
            <person name="Suzuki J."/>
        </authorList>
    </citation>
    <scope>NUCLEOTIDE SEQUENCE</scope>
</reference>
<gene>
    <name evidence="2" type="primary">Lonrf3_0</name>
    <name evidence="2" type="ORF">g.37006</name>
</gene>
<name>A0A1D1XUE9_9ARAE</name>